<dbReference type="GO" id="GO:0032454">
    <property type="term" value="F:histone H3K9 demethylase activity"/>
    <property type="evidence" value="ECO:0007669"/>
    <property type="project" value="InterPro"/>
</dbReference>
<proteinExistence type="inferred from homology"/>
<sequence length="1107" mass="125499">MADEAEGIDAGTPNVAAPGGGEETKRKRGRPKGSFKKKKKTGTAPKPQAPSQSQSKVTRRRAADPAVSSPPSRLGDLLARGVAAAGNRVLRERRPAANAFYERDSATEDDDEETTSDQVNHEKAKTSESGKKRGRPRKTEAGQLDCKAQFSNGKSNGEINGNADGKKRGRGRPRKPKEEQAVCDTQFSNGGMNRTAKKQKRRDEEVEVTTKRLNKVDKEQNMLLPAKDRTFVENNMNGREMLTGENALMCHQCQRSDKRVVCCQSCKRKRFCVPCIELWYPNLPEDEFAAKCPFCRNNCNCKACLRMRGLKEPPKKEISQENKFRYACHIVHLLLPWMRELRREQMEEKEVEAKIRGVSVNEIKVEQAECDLDDRVYCDRCRTCIVDFHRSCKHCFYDLCLNCCKELRKGEIPGGEVGDAVLPESRGRDYAFGKVPQSKDGNRSVSNGESYNGMALVQNPNNALLLWKAKSDGSIPCPPKEVGGCSGTLLDLKCLFPEEMLAELEDRADKVLRSEIFDKAVIRTSDRCPCFDHSGKIRTDCKSVREAASRKDSSDNFLYCPVATGIQDDDLVHFQMHWAKGEPVVVSDVLQLTSGLSWEPMVMWRALRERTKGKAEDEQFAVRAVDCLDWCEVEINIHMFFSGYLTGRTHPRTRWPEMLKLKDWPPSSSFDKRLPRHGAEFISALPFPEYTDPRYGPLNLAVKLPAGVLKPDLGPKTYIAYGFYKELGRGDSVTKLHCDISDAVNILMHTAEVTCQIDHSRIEKIQKSMREQDLQELYSGLESSKKPRLSPSSIEYRDKAVDEGPQTSYSREDNHVNKGRFNDLDINALPPDDVGGDEKDKESFHASESQTELWQCPDHSNDVNTTDQIHNEVHRIDAGKKGSSLDKQETSISKQQNSGGALWDIFRREDSEKLQDYLRKHRSEFRHIHCIPVEQVIHPIHDQTFYLTEEHKKKLKEEFGVEPWTFEQKLGEAVFIPAGCPHQVRNLKSCIKVALDFVSPENVGECVKLTEEFRRLPSFHKAKEDKLEIKKMALHALKEAVNFLDPCSSEGLKSGVEEHICENESADEKKPPKLKRSRRRGEASSKDDKRNSEAADEKPKRRRSRQK</sequence>
<evidence type="ECO:0000256" key="7">
    <source>
        <dbReference type="PROSITE-ProRule" id="PRU00175"/>
    </source>
</evidence>
<feature type="region of interest" description="Disordered" evidence="8">
    <location>
        <begin position="1059"/>
        <end position="1107"/>
    </location>
</feature>
<dbReference type="InterPro" id="IPR017956">
    <property type="entry name" value="AT_hook_DNA-bd_motif"/>
</dbReference>
<feature type="compositionally biased region" description="Basic and acidic residues" evidence="8">
    <location>
        <begin position="1080"/>
        <end position="1099"/>
    </location>
</feature>
<dbReference type="GO" id="GO:0008270">
    <property type="term" value="F:zinc ion binding"/>
    <property type="evidence" value="ECO:0007669"/>
    <property type="project" value="UniProtKB-KW"/>
</dbReference>
<dbReference type="GO" id="GO:0000118">
    <property type="term" value="C:histone deacetylase complex"/>
    <property type="evidence" value="ECO:0007669"/>
    <property type="project" value="TreeGrafter"/>
</dbReference>
<feature type="compositionally biased region" description="Basic and acidic residues" evidence="8">
    <location>
        <begin position="810"/>
        <end position="823"/>
    </location>
</feature>
<dbReference type="PROSITE" id="PS51184">
    <property type="entry name" value="JMJC"/>
    <property type="match status" value="1"/>
</dbReference>
<evidence type="ECO:0000313" key="12">
    <source>
        <dbReference type="Proteomes" id="UP001341281"/>
    </source>
</evidence>
<evidence type="ECO:0000256" key="5">
    <source>
        <dbReference type="ARBA" id="ARBA00023163"/>
    </source>
</evidence>
<gene>
    <name evidence="11" type="ORF">U9M48_021405</name>
</gene>
<dbReference type="Gene3D" id="2.60.120.650">
    <property type="entry name" value="Cupin"/>
    <property type="match status" value="2"/>
</dbReference>
<dbReference type="InterPro" id="IPR001841">
    <property type="entry name" value="Znf_RING"/>
</dbReference>
<evidence type="ECO:0000256" key="2">
    <source>
        <dbReference type="ARBA" id="ARBA00006801"/>
    </source>
</evidence>
<dbReference type="GO" id="GO:0031490">
    <property type="term" value="F:chromatin DNA binding"/>
    <property type="evidence" value="ECO:0007669"/>
    <property type="project" value="TreeGrafter"/>
</dbReference>
<comment type="subcellular location">
    <subcellularLocation>
        <location evidence="1">Nucleus</location>
    </subcellularLocation>
</comment>
<feature type="domain" description="JmjC" evidence="10">
    <location>
        <begin position="693"/>
        <end position="1014"/>
    </location>
</feature>
<keyword evidence="3" id="KW-0479">Metal-binding</keyword>
<keyword evidence="6" id="KW-0539">Nucleus</keyword>
<dbReference type="PANTHER" id="PTHR12549">
    <property type="entry name" value="JMJC DOMAIN-CONTAINING HISTONE DEMETHYLATION PROTEIN"/>
    <property type="match status" value="1"/>
</dbReference>
<dbReference type="InterPro" id="IPR003347">
    <property type="entry name" value="JmjC_dom"/>
</dbReference>
<name>A0AAQ3TGN2_PASNO</name>
<evidence type="ECO:0000313" key="11">
    <source>
        <dbReference type="EMBL" id="WVZ73050.1"/>
    </source>
</evidence>
<keyword evidence="4" id="KW-0805">Transcription regulation</keyword>
<reference evidence="11 12" key="1">
    <citation type="submission" date="2024-02" db="EMBL/GenBank/DDBJ databases">
        <title>High-quality chromosome-scale genome assembly of Pensacola bahiagrass (Paspalum notatum Flugge var. saurae).</title>
        <authorList>
            <person name="Vega J.M."/>
            <person name="Podio M."/>
            <person name="Orjuela J."/>
            <person name="Siena L.A."/>
            <person name="Pessino S.C."/>
            <person name="Combes M.C."/>
            <person name="Mariac C."/>
            <person name="Albertini E."/>
            <person name="Pupilli F."/>
            <person name="Ortiz J.P.A."/>
            <person name="Leblanc O."/>
        </authorList>
    </citation>
    <scope>NUCLEOTIDE SEQUENCE [LARGE SCALE GENOMIC DNA]</scope>
    <source>
        <strain evidence="11">R1</strain>
        <tissue evidence="11">Leaf</tissue>
    </source>
</reference>
<feature type="region of interest" description="Disordered" evidence="8">
    <location>
        <begin position="778"/>
        <end position="861"/>
    </location>
</feature>
<keyword evidence="5" id="KW-0804">Transcription</keyword>
<feature type="compositionally biased region" description="Basic residues" evidence="8">
    <location>
        <begin position="26"/>
        <end position="41"/>
    </location>
</feature>
<feature type="compositionally biased region" description="Basic and acidic residues" evidence="8">
    <location>
        <begin position="836"/>
        <end position="845"/>
    </location>
</feature>
<evidence type="ECO:0000256" key="6">
    <source>
        <dbReference type="ARBA" id="ARBA00023242"/>
    </source>
</evidence>
<evidence type="ECO:0000256" key="1">
    <source>
        <dbReference type="ARBA" id="ARBA00004123"/>
    </source>
</evidence>
<keyword evidence="7" id="KW-0863">Zinc-finger</keyword>
<feature type="compositionally biased region" description="Basic and acidic residues" evidence="8">
    <location>
        <begin position="119"/>
        <end position="131"/>
    </location>
</feature>
<dbReference type="GO" id="GO:0006357">
    <property type="term" value="P:regulation of transcription by RNA polymerase II"/>
    <property type="evidence" value="ECO:0007669"/>
    <property type="project" value="TreeGrafter"/>
</dbReference>
<feature type="region of interest" description="Disordered" evidence="8">
    <location>
        <begin position="1"/>
        <end position="180"/>
    </location>
</feature>
<evidence type="ECO:0000256" key="4">
    <source>
        <dbReference type="ARBA" id="ARBA00023015"/>
    </source>
</evidence>
<dbReference type="PROSITE" id="PS50089">
    <property type="entry name" value="ZF_RING_2"/>
    <property type="match status" value="1"/>
</dbReference>
<keyword evidence="7" id="KW-0862">Zinc</keyword>
<dbReference type="FunFam" id="2.60.120.650:FF:000034">
    <property type="entry name" value="Transcription factor jumonji (JmjC) domain-containing protein"/>
    <property type="match status" value="1"/>
</dbReference>
<evidence type="ECO:0000256" key="8">
    <source>
        <dbReference type="SAM" id="MobiDB-lite"/>
    </source>
</evidence>
<dbReference type="InterPro" id="IPR045109">
    <property type="entry name" value="LSDs-like"/>
</dbReference>
<dbReference type="Pfam" id="PF02373">
    <property type="entry name" value="JmjC"/>
    <property type="match status" value="1"/>
</dbReference>
<dbReference type="GO" id="GO:0003712">
    <property type="term" value="F:transcription coregulator activity"/>
    <property type="evidence" value="ECO:0007669"/>
    <property type="project" value="TreeGrafter"/>
</dbReference>
<evidence type="ECO:0008006" key="13">
    <source>
        <dbReference type="Google" id="ProtNLM"/>
    </source>
</evidence>
<dbReference type="PRINTS" id="PR00929">
    <property type="entry name" value="ATHOOK"/>
</dbReference>
<dbReference type="Proteomes" id="UP001341281">
    <property type="component" value="Chromosome 05"/>
</dbReference>
<feature type="domain" description="RING-type" evidence="9">
    <location>
        <begin position="250"/>
        <end position="296"/>
    </location>
</feature>
<accession>A0AAQ3TGN2</accession>
<organism evidence="11 12">
    <name type="scientific">Paspalum notatum var. saurae</name>
    <dbReference type="NCBI Taxonomy" id="547442"/>
    <lineage>
        <taxon>Eukaryota</taxon>
        <taxon>Viridiplantae</taxon>
        <taxon>Streptophyta</taxon>
        <taxon>Embryophyta</taxon>
        <taxon>Tracheophyta</taxon>
        <taxon>Spermatophyta</taxon>
        <taxon>Magnoliopsida</taxon>
        <taxon>Liliopsida</taxon>
        <taxon>Poales</taxon>
        <taxon>Poaceae</taxon>
        <taxon>PACMAD clade</taxon>
        <taxon>Panicoideae</taxon>
        <taxon>Andropogonodae</taxon>
        <taxon>Paspaleae</taxon>
        <taxon>Paspalinae</taxon>
        <taxon>Paspalum</taxon>
    </lineage>
</organism>
<dbReference type="InterPro" id="IPR018866">
    <property type="entry name" value="Znf-4CXXC_R1"/>
</dbReference>
<evidence type="ECO:0000259" key="9">
    <source>
        <dbReference type="PROSITE" id="PS50089"/>
    </source>
</evidence>
<dbReference type="GO" id="GO:0000785">
    <property type="term" value="C:chromatin"/>
    <property type="evidence" value="ECO:0007669"/>
    <property type="project" value="TreeGrafter"/>
</dbReference>
<keyword evidence="12" id="KW-1185">Reference proteome</keyword>
<dbReference type="EMBL" id="CP144749">
    <property type="protein sequence ID" value="WVZ73050.1"/>
    <property type="molecule type" value="Genomic_DNA"/>
</dbReference>
<dbReference type="FunFam" id="2.60.120.650:FF:000033">
    <property type="entry name" value="Transcription factor jumonji (JmjC) domain-containing protein"/>
    <property type="match status" value="1"/>
</dbReference>
<protein>
    <recommendedName>
        <fullName evidence="13">Transcription factor jumonji domain-containing protein</fullName>
    </recommendedName>
</protein>
<evidence type="ECO:0000256" key="3">
    <source>
        <dbReference type="ARBA" id="ARBA00022723"/>
    </source>
</evidence>
<feature type="compositionally biased region" description="Basic and acidic residues" evidence="8">
    <location>
        <begin position="1059"/>
        <end position="1071"/>
    </location>
</feature>
<feature type="compositionally biased region" description="Basic and acidic residues" evidence="8">
    <location>
        <begin position="89"/>
        <end position="106"/>
    </location>
</feature>
<feature type="compositionally biased region" description="Polar residues" evidence="8">
    <location>
        <begin position="149"/>
        <end position="159"/>
    </location>
</feature>
<dbReference type="Pfam" id="PF10497">
    <property type="entry name" value="zf-4CXXC_R1"/>
    <property type="match status" value="1"/>
</dbReference>
<dbReference type="SMART" id="SM00384">
    <property type="entry name" value="AT_hook"/>
    <property type="match status" value="3"/>
</dbReference>
<dbReference type="PANTHER" id="PTHR12549:SF63">
    <property type="entry name" value="TRANSCRIPTION FACTOR JUMONJI (JMJC) DOMAIN-CONTAINING PROTEIN"/>
    <property type="match status" value="1"/>
</dbReference>
<dbReference type="AlphaFoldDB" id="A0AAQ3TGN2"/>
<evidence type="ECO:0000259" key="10">
    <source>
        <dbReference type="PROSITE" id="PS51184"/>
    </source>
</evidence>
<dbReference type="SUPFAM" id="SSF51197">
    <property type="entry name" value="Clavaminate synthase-like"/>
    <property type="match status" value="1"/>
</dbReference>
<comment type="similarity">
    <text evidence="2">Belongs to the JARID1 histone demethylase family.</text>
</comment>
<dbReference type="SMART" id="SM00558">
    <property type="entry name" value="JmjC"/>
    <property type="match status" value="1"/>
</dbReference>